<dbReference type="OrthoDB" id="301771at2157"/>
<reference evidence="1" key="1">
    <citation type="journal article" date="2014" name="Int. J. Syst. Evol. Microbiol.">
        <title>Complete genome sequence of Corynebacterium casei LMG S-19264T (=DSM 44701T), isolated from a smear-ripened cheese.</title>
        <authorList>
            <consortium name="US DOE Joint Genome Institute (JGI-PGF)"/>
            <person name="Walter F."/>
            <person name="Albersmeier A."/>
            <person name="Kalinowski J."/>
            <person name="Ruckert C."/>
        </authorList>
    </citation>
    <scope>NUCLEOTIDE SEQUENCE</scope>
    <source>
        <strain evidence="1">JCM 10088</strain>
    </source>
</reference>
<evidence type="ECO:0008006" key="3">
    <source>
        <dbReference type="Google" id="ProtNLM"/>
    </source>
</evidence>
<protein>
    <recommendedName>
        <fullName evidence="3">CoA transferase subunit A</fullName>
    </recommendedName>
</protein>
<dbReference type="InterPro" id="IPR037171">
    <property type="entry name" value="NagB/RpiA_transferase-like"/>
</dbReference>
<dbReference type="EMBL" id="BMNL01000002">
    <property type="protein sequence ID" value="GGP20406.1"/>
    <property type="molecule type" value="Genomic_DNA"/>
</dbReference>
<evidence type="ECO:0000313" key="2">
    <source>
        <dbReference type="Proteomes" id="UP000610960"/>
    </source>
</evidence>
<evidence type="ECO:0000313" key="1">
    <source>
        <dbReference type="EMBL" id="GGP20406.1"/>
    </source>
</evidence>
<dbReference type="SUPFAM" id="SSF100950">
    <property type="entry name" value="NagB/RpiA/CoA transferase-like"/>
    <property type="match status" value="1"/>
</dbReference>
<gene>
    <name evidence="1" type="ORF">GCM10007981_08350</name>
</gene>
<dbReference type="Proteomes" id="UP000610960">
    <property type="component" value="Unassembled WGS sequence"/>
</dbReference>
<dbReference type="GO" id="GO:0008410">
    <property type="term" value="F:CoA-transferase activity"/>
    <property type="evidence" value="ECO:0007669"/>
    <property type="project" value="InterPro"/>
</dbReference>
<comment type="caution">
    <text evidence="1">The sequence shown here is derived from an EMBL/GenBank/DDBJ whole genome shotgun (WGS) entry which is preliminary data.</text>
</comment>
<accession>A0A830GW16</accession>
<proteinExistence type="predicted"/>
<sequence>MDMVKGEGSTVCWSDPDDMREWFAAKDKGLKDKVMDLKDAVKTFIKPGNSLMFGGFGYVRTPVAFAHEMIRQGVTGLKLLMVPDNYIYGLLLLAGVSNEVELAFTASLEVRGLLRGIRRLFETGKVRVLSEWSLGSFQWRLRAAAMGIPWTPIRSLLGSDTFRKSAAMQMVDPMTNKPITMVPACWPDVAVVHVHKADKYGNSQIIGPLMADFNLVRAAKNLIIVAEELVSPEHIREEPWLTTIPHFLVDAVVVQPYGAHPTLMPTKYYWDEDHLFEFLKVTETEEGARAYIKKYILDTTDYWNYLETKVGIKKIKELEDIEEGFMEPQYPWVNRK</sequence>
<reference evidence="1" key="2">
    <citation type="submission" date="2020-09" db="EMBL/GenBank/DDBJ databases">
        <authorList>
            <person name="Sun Q."/>
            <person name="Ohkuma M."/>
        </authorList>
    </citation>
    <scope>NUCLEOTIDE SEQUENCE</scope>
    <source>
        <strain evidence="1">JCM 10088</strain>
    </source>
</reference>
<organism evidence="1 2">
    <name type="scientific">Thermocladium modestius</name>
    <dbReference type="NCBI Taxonomy" id="62609"/>
    <lineage>
        <taxon>Archaea</taxon>
        <taxon>Thermoproteota</taxon>
        <taxon>Thermoprotei</taxon>
        <taxon>Thermoproteales</taxon>
        <taxon>Thermoproteaceae</taxon>
        <taxon>Thermocladium</taxon>
    </lineage>
</organism>
<dbReference type="InterPro" id="IPR004165">
    <property type="entry name" value="CoA_trans_fam_I"/>
</dbReference>
<dbReference type="Gene3D" id="3.30.30.40">
    <property type="match status" value="1"/>
</dbReference>
<dbReference type="Gene3D" id="3.40.1080.10">
    <property type="entry name" value="Glutaconate Coenzyme A-transferase"/>
    <property type="match status" value="1"/>
</dbReference>
<dbReference type="RefSeq" id="WP_188596177.1">
    <property type="nucleotide sequence ID" value="NZ_BMNL01000002.1"/>
</dbReference>
<dbReference type="Pfam" id="PF01144">
    <property type="entry name" value="CoA_trans"/>
    <property type="match status" value="1"/>
</dbReference>
<dbReference type="AlphaFoldDB" id="A0A830GW16"/>
<name>A0A830GW16_9CREN</name>
<dbReference type="SMART" id="SM00882">
    <property type="entry name" value="CoA_trans"/>
    <property type="match status" value="1"/>
</dbReference>
<keyword evidence="2" id="KW-1185">Reference proteome</keyword>